<comment type="caution">
    <text evidence="2">The sequence shown here is derived from an EMBL/GenBank/DDBJ whole genome shotgun (WGS) entry which is preliminary data.</text>
</comment>
<evidence type="ECO:0000313" key="3">
    <source>
        <dbReference type="Proteomes" id="UP001295740"/>
    </source>
</evidence>
<accession>A0AAI8VTP1</accession>
<sequence length="180" mass="19953">MSPPSPSATSTRTSSPTASADPGGSHPPTQTSDQALFQRQQPCDDNKTLFVALHRQLQSLEEAFGKIKELDSQLSTTGLLLSLHWTNENTGVLSDMEAQVREKVEHEFRLLRHLEARYRNLAPSFHQFNQLPFELRGPSGSSAFRKEKLARTAVVCLLLRASARSPEQWLSAAEATVISQ</sequence>
<organism evidence="2 3">
    <name type="scientific">Anthostomella pinea</name>
    <dbReference type="NCBI Taxonomy" id="933095"/>
    <lineage>
        <taxon>Eukaryota</taxon>
        <taxon>Fungi</taxon>
        <taxon>Dikarya</taxon>
        <taxon>Ascomycota</taxon>
        <taxon>Pezizomycotina</taxon>
        <taxon>Sordariomycetes</taxon>
        <taxon>Xylariomycetidae</taxon>
        <taxon>Xylariales</taxon>
        <taxon>Xylariaceae</taxon>
        <taxon>Anthostomella</taxon>
    </lineage>
</organism>
<gene>
    <name evidence="2" type="ORF">KHLLAP_LOCUS11322</name>
</gene>
<dbReference type="AlphaFoldDB" id="A0AAI8VTP1"/>
<dbReference type="Proteomes" id="UP001295740">
    <property type="component" value="Unassembled WGS sequence"/>
</dbReference>
<protein>
    <submittedName>
        <fullName evidence="2">Uu.00g064790.m01.CDS01</fullName>
    </submittedName>
</protein>
<evidence type="ECO:0000313" key="2">
    <source>
        <dbReference type="EMBL" id="CAJ2510854.1"/>
    </source>
</evidence>
<name>A0AAI8VTP1_9PEZI</name>
<feature type="compositionally biased region" description="Low complexity" evidence="1">
    <location>
        <begin position="7"/>
        <end position="20"/>
    </location>
</feature>
<keyword evidence="3" id="KW-1185">Reference proteome</keyword>
<dbReference type="EMBL" id="CAUWAG010000018">
    <property type="protein sequence ID" value="CAJ2510854.1"/>
    <property type="molecule type" value="Genomic_DNA"/>
</dbReference>
<proteinExistence type="predicted"/>
<feature type="region of interest" description="Disordered" evidence="1">
    <location>
        <begin position="1"/>
        <end position="33"/>
    </location>
</feature>
<evidence type="ECO:0000256" key="1">
    <source>
        <dbReference type="SAM" id="MobiDB-lite"/>
    </source>
</evidence>
<reference evidence="2" key="1">
    <citation type="submission" date="2023-10" db="EMBL/GenBank/DDBJ databases">
        <authorList>
            <person name="Hackl T."/>
        </authorList>
    </citation>
    <scope>NUCLEOTIDE SEQUENCE</scope>
</reference>